<evidence type="ECO:0000256" key="1">
    <source>
        <dbReference type="SAM" id="SignalP"/>
    </source>
</evidence>
<reference evidence="2 4" key="1">
    <citation type="submission" date="2015-05" db="EMBL/GenBank/DDBJ databases">
        <title>Genome assembly of Archangium gephyra DSM 2261.</title>
        <authorList>
            <person name="Sharma G."/>
            <person name="Subramanian S."/>
        </authorList>
    </citation>
    <scope>NUCLEOTIDE SEQUENCE [LARGE SCALE GENOMIC DNA]</scope>
    <source>
        <strain evidence="2 4">DSM 2261</strain>
    </source>
</reference>
<evidence type="ECO:0000313" key="2">
    <source>
        <dbReference type="EMBL" id="AKJ00451.1"/>
    </source>
</evidence>
<reference evidence="3 5" key="2">
    <citation type="submission" date="2018-08" db="EMBL/GenBank/DDBJ databases">
        <title>Genomic Encyclopedia of Archaeal and Bacterial Type Strains, Phase II (KMG-II): from individual species to whole genera.</title>
        <authorList>
            <person name="Goeker M."/>
        </authorList>
    </citation>
    <scope>NUCLEOTIDE SEQUENCE [LARGE SCALE GENOMIC DNA]</scope>
    <source>
        <strain evidence="3 5">DSM 2261</strain>
    </source>
</reference>
<feature type="chain" id="PRO_5042283739" description="DUF4148 domain-containing protein" evidence="1">
    <location>
        <begin position="23"/>
        <end position="101"/>
    </location>
</feature>
<evidence type="ECO:0000313" key="3">
    <source>
        <dbReference type="EMBL" id="REG32851.1"/>
    </source>
</evidence>
<keyword evidence="5" id="KW-1185">Reference proteome</keyword>
<evidence type="ECO:0008006" key="6">
    <source>
        <dbReference type="Google" id="ProtNLM"/>
    </source>
</evidence>
<dbReference type="EMBL" id="CP011509">
    <property type="protein sequence ID" value="AKJ00451.1"/>
    <property type="molecule type" value="Genomic_DNA"/>
</dbReference>
<sequence>MSPRIKVFAVLIGVGLASSAGAAERTETSVGPFRASAVQTQKTVGPSVFSAVQTQKTVGPRIYAAVRTQKAVGATGDVQFQGAAERKTTGQAAPLDLNAGF</sequence>
<dbReference type="Proteomes" id="UP000256345">
    <property type="component" value="Unassembled WGS sequence"/>
</dbReference>
<dbReference type="AlphaFoldDB" id="A0AAC8TDE9"/>
<organism evidence="2 4">
    <name type="scientific">Archangium gephyra</name>
    <dbReference type="NCBI Taxonomy" id="48"/>
    <lineage>
        <taxon>Bacteria</taxon>
        <taxon>Pseudomonadati</taxon>
        <taxon>Myxococcota</taxon>
        <taxon>Myxococcia</taxon>
        <taxon>Myxococcales</taxon>
        <taxon>Cystobacterineae</taxon>
        <taxon>Archangiaceae</taxon>
        <taxon>Archangium</taxon>
    </lineage>
</organism>
<name>A0AAC8TDE9_9BACT</name>
<dbReference type="EMBL" id="QUMU01000004">
    <property type="protein sequence ID" value="REG32851.1"/>
    <property type="molecule type" value="Genomic_DNA"/>
</dbReference>
<evidence type="ECO:0000313" key="4">
    <source>
        <dbReference type="Proteomes" id="UP000035579"/>
    </source>
</evidence>
<protein>
    <recommendedName>
        <fullName evidence="6">DUF4148 domain-containing protein</fullName>
    </recommendedName>
</protein>
<accession>A0AAC8TDE9</accession>
<dbReference type="RefSeq" id="WP_047855278.1">
    <property type="nucleotide sequence ID" value="NZ_CP011509.1"/>
</dbReference>
<gene>
    <name evidence="2" type="ORF">AA314_02077</name>
    <name evidence="3" type="ORF">ATI61_104141</name>
</gene>
<evidence type="ECO:0000313" key="5">
    <source>
        <dbReference type="Proteomes" id="UP000256345"/>
    </source>
</evidence>
<feature type="signal peptide" evidence="1">
    <location>
        <begin position="1"/>
        <end position="22"/>
    </location>
</feature>
<keyword evidence="1" id="KW-0732">Signal</keyword>
<dbReference type="KEGG" id="age:AA314_02077"/>
<dbReference type="Proteomes" id="UP000035579">
    <property type="component" value="Chromosome"/>
</dbReference>
<proteinExistence type="predicted"/>